<comment type="subcellular location">
    <subcellularLocation>
        <location evidence="1">Nucleus</location>
    </subcellularLocation>
</comment>
<keyword evidence="2" id="KW-0479">Metal-binding</keyword>
<dbReference type="FunFam" id="3.30.160.60:FF:000096">
    <property type="entry name" value="Zinc finger and BTB domain-containing protein 18 isoform 1"/>
    <property type="match status" value="1"/>
</dbReference>
<evidence type="ECO:0000256" key="7">
    <source>
        <dbReference type="ARBA" id="ARBA00023242"/>
    </source>
</evidence>
<keyword evidence="6" id="KW-0238">DNA-binding</keyword>
<dbReference type="PANTHER" id="PTHR16515:SF49">
    <property type="entry name" value="GASTRULA ZINC FINGER PROTEIN XLCGF49.1-LIKE-RELATED"/>
    <property type="match status" value="1"/>
</dbReference>
<name>A0A8D8T6U7_9HEMI</name>
<dbReference type="GO" id="GO:0003677">
    <property type="term" value="F:DNA binding"/>
    <property type="evidence" value="ECO:0007669"/>
    <property type="project" value="UniProtKB-KW"/>
</dbReference>
<dbReference type="GO" id="GO:0008270">
    <property type="term" value="F:zinc ion binding"/>
    <property type="evidence" value="ECO:0007669"/>
    <property type="project" value="UniProtKB-KW"/>
</dbReference>
<evidence type="ECO:0000256" key="1">
    <source>
        <dbReference type="ARBA" id="ARBA00004123"/>
    </source>
</evidence>
<feature type="domain" description="C2H2-type" evidence="10">
    <location>
        <begin position="209"/>
        <end position="237"/>
    </location>
</feature>
<feature type="domain" description="C2H2-type" evidence="10">
    <location>
        <begin position="124"/>
        <end position="152"/>
    </location>
</feature>
<feature type="domain" description="C2H2-type" evidence="10">
    <location>
        <begin position="96"/>
        <end position="123"/>
    </location>
</feature>
<proteinExistence type="predicted"/>
<feature type="domain" description="C2H2-type" evidence="10">
    <location>
        <begin position="181"/>
        <end position="208"/>
    </location>
</feature>
<evidence type="ECO:0000256" key="8">
    <source>
        <dbReference type="PROSITE-ProRule" id="PRU00042"/>
    </source>
</evidence>
<dbReference type="SUPFAM" id="SSF57667">
    <property type="entry name" value="beta-beta-alpha zinc fingers"/>
    <property type="match status" value="4"/>
</dbReference>
<feature type="compositionally biased region" description="Polar residues" evidence="9">
    <location>
        <begin position="12"/>
        <end position="23"/>
    </location>
</feature>
<dbReference type="EMBL" id="HBUF01259502">
    <property type="protein sequence ID" value="CAG6682494.1"/>
    <property type="molecule type" value="Transcribed_RNA"/>
</dbReference>
<dbReference type="InterPro" id="IPR036236">
    <property type="entry name" value="Znf_C2H2_sf"/>
</dbReference>
<dbReference type="SMART" id="SM00355">
    <property type="entry name" value="ZnF_C2H2"/>
    <property type="match status" value="7"/>
</dbReference>
<dbReference type="GO" id="GO:0005634">
    <property type="term" value="C:nucleus"/>
    <property type="evidence" value="ECO:0007669"/>
    <property type="project" value="UniProtKB-SubCell"/>
</dbReference>
<dbReference type="Gene3D" id="3.30.160.60">
    <property type="entry name" value="Classic Zinc Finger"/>
    <property type="match status" value="4"/>
</dbReference>
<evidence type="ECO:0000256" key="3">
    <source>
        <dbReference type="ARBA" id="ARBA00022737"/>
    </source>
</evidence>
<accession>A0A8D8T6U7</accession>
<feature type="domain" description="C2H2-type" evidence="10">
    <location>
        <begin position="153"/>
        <end position="180"/>
    </location>
</feature>
<evidence type="ECO:0000256" key="2">
    <source>
        <dbReference type="ARBA" id="ARBA00022723"/>
    </source>
</evidence>
<keyword evidence="3" id="KW-0677">Repeat</keyword>
<keyword evidence="7" id="KW-0539">Nucleus</keyword>
<evidence type="ECO:0000256" key="9">
    <source>
        <dbReference type="SAM" id="MobiDB-lite"/>
    </source>
</evidence>
<feature type="region of interest" description="Disordered" evidence="9">
    <location>
        <begin position="1"/>
        <end position="23"/>
    </location>
</feature>
<evidence type="ECO:0000256" key="6">
    <source>
        <dbReference type="ARBA" id="ARBA00023125"/>
    </source>
</evidence>
<dbReference type="AlphaFoldDB" id="A0A8D8T6U7"/>
<evidence type="ECO:0000259" key="10">
    <source>
        <dbReference type="PROSITE" id="PS50157"/>
    </source>
</evidence>
<evidence type="ECO:0000256" key="4">
    <source>
        <dbReference type="ARBA" id="ARBA00022771"/>
    </source>
</evidence>
<evidence type="ECO:0000313" key="11">
    <source>
        <dbReference type="EMBL" id="CAG6682494.1"/>
    </source>
</evidence>
<dbReference type="InterPro" id="IPR050331">
    <property type="entry name" value="Zinc_finger"/>
</dbReference>
<dbReference type="FunFam" id="3.30.160.60:FF:000446">
    <property type="entry name" value="Zinc finger protein"/>
    <property type="match status" value="1"/>
</dbReference>
<evidence type="ECO:0000256" key="5">
    <source>
        <dbReference type="ARBA" id="ARBA00022833"/>
    </source>
</evidence>
<keyword evidence="5" id="KW-0862">Zinc</keyword>
<dbReference type="InterPro" id="IPR013087">
    <property type="entry name" value="Znf_C2H2_type"/>
</dbReference>
<organism evidence="11">
    <name type="scientific">Cacopsylla melanoneura</name>
    <dbReference type="NCBI Taxonomy" id="428564"/>
    <lineage>
        <taxon>Eukaryota</taxon>
        <taxon>Metazoa</taxon>
        <taxon>Ecdysozoa</taxon>
        <taxon>Arthropoda</taxon>
        <taxon>Hexapoda</taxon>
        <taxon>Insecta</taxon>
        <taxon>Pterygota</taxon>
        <taxon>Neoptera</taxon>
        <taxon>Paraneoptera</taxon>
        <taxon>Hemiptera</taxon>
        <taxon>Sternorrhyncha</taxon>
        <taxon>Psylloidea</taxon>
        <taxon>Psyllidae</taxon>
        <taxon>Psyllinae</taxon>
        <taxon>Cacopsylla</taxon>
    </lineage>
</organism>
<dbReference type="PANTHER" id="PTHR16515">
    <property type="entry name" value="PR DOMAIN ZINC FINGER PROTEIN"/>
    <property type="match status" value="1"/>
</dbReference>
<dbReference type="PROSITE" id="PS00028">
    <property type="entry name" value="ZINC_FINGER_C2H2_1"/>
    <property type="match status" value="5"/>
</dbReference>
<dbReference type="Pfam" id="PF00096">
    <property type="entry name" value="zf-C2H2"/>
    <property type="match status" value="4"/>
</dbReference>
<reference evidence="11" key="1">
    <citation type="submission" date="2021-05" db="EMBL/GenBank/DDBJ databases">
        <authorList>
            <person name="Alioto T."/>
            <person name="Alioto T."/>
            <person name="Gomez Garrido J."/>
        </authorList>
    </citation>
    <scope>NUCLEOTIDE SEQUENCE</scope>
</reference>
<keyword evidence="4 8" id="KW-0863">Zinc-finger</keyword>
<protein>
    <submittedName>
        <fullName evidence="11">Zinc finger protein 473</fullName>
    </submittedName>
</protein>
<dbReference type="PROSITE" id="PS50157">
    <property type="entry name" value="ZINC_FINGER_C2H2_2"/>
    <property type="match status" value="5"/>
</dbReference>
<dbReference type="GO" id="GO:0010468">
    <property type="term" value="P:regulation of gene expression"/>
    <property type="evidence" value="ECO:0007669"/>
    <property type="project" value="TreeGrafter"/>
</dbReference>
<sequence>MKHMLQKHLVDVNSSQSSNRKTLSANQLKKYPCRTQCSICGFSFTSKYFKKHVIGVHNIPIEDVQKYKVAHSNPVHCKKELIEKGRTMESGGKLMFNCVECSLQWSDMHSYRAHLRSHDGETPVICDKCSKLFRTRDNLRTHIRIVHEGVKKHVCEYCEKRFSCNSNLESHRRLHTGEKPYVCQHCGKPYRNYTTFSIHLMYHEGIRKYACTLCSKKYFRQVHLTKHVKTTHMKEKPHNFSCNGCCKTFVTKAGLKKHVLSNSCTENAIVQSNVE</sequence>